<name>A0A183L319_9TREM</name>
<evidence type="ECO:0000313" key="1">
    <source>
        <dbReference type="EMBL" id="VDP76344.1"/>
    </source>
</evidence>
<evidence type="ECO:0000313" key="2">
    <source>
        <dbReference type="Proteomes" id="UP000279833"/>
    </source>
</evidence>
<dbReference type="STRING" id="6186.A0A183L319"/>
<dbReference type="AlphaFoldDB" id="A0A183L319"/>
<dbReference type="Proteomes" id="UP000279833">
    <property type="component" value="Unassembled WGS sequence"/>
</dbReference>
<dbReference type="EMBL" id="UZAK01047256">
    <property type="protein sequence ID" value="VDP76344.1"/>
    <property type="molecule type" value="Genomic_DNA"/>
</dbReference>
<protein>
    <submittedName>
        <fullName evidence="3">FAD-binding PCMH-type domain-containing protein</fullName>
    </submittedName>
</protein>
<proteinExistence type="predicted"/>
<sequence length="62" mass="6756">MAVNSRPVHSLKNDLSITYSRSHLNESFIKDLTKLVYPKPVHFIPAGGAVGTLDICNDLSSS</sequence>
<dbReference type="WBParaSite" id="SCUD_0002172801-mRNA-1">
    <property type="protein sequence ID" value="SCUD_0002172801-mRNA-1"/>
    <property type="gene ID" value="SCUD_0002172801"/>
</dbReference>
<organism evidence="3">
    <name type="scientific">Schistosoma curassoni</name>
    <dbReference type="NCBI Taxonomy" id="6186"/>
    <lineage>
        <taxon>Eukaryota</taxon>
        <taxon>Metazoa</taxon>
        <taxon>Spiralia</taxon>
        <taxon>Lophotrochozoa</taxon>
        <taxon>Platyhelminthes</taxon>
        <taxon>Trematoda</taxon>
        <taxon>Digenea</taxon>
        <taxon>Strigeidida</taxon>
        <taxon>Schistosomatoidea</taxon>
        <taxon>Schistosomatidae</taxon>
        <taxon>Schistosoma</taxon>
    </lineage>
</organism>
<gene>
    <name evidence="1" type="ORF">SCUD_LOCUS21727</name>
</gene>
<evidence type="ECO:0000313" key="3">
    <source>
        <dbReference type="WBParaSite" id="SCUD_0002172801-mRNA-1"/>
    </source>
</evidence>
<reference evidence="1 2" key="2">
    <citation type="submission" date="2018-11" db="EMBL/GenBank/DDBJ databases">
        <authorList>
            <consortium name="Pathogen Informatics"/>
        </authorList>
    </citation>
    <scope>NUCLEOTIDE SEQUENCE [LARGE SCALE GENOMIC DNA]</scope>
    <source>
        <strain evidence="1">Dakar</strain>
        <strain evidence="2">Dakar, Senegal</strain>
    </source>
</reference>
<accession>A0A183L319</accession>
<reference evidence="3" key="1">
    <citation type="submission" date="2016-06" db="UniProtKB">
        <authorList>
            <consortium name="WormBaseParasite"/>
        </authorList>
    </citation>
    <scope>IDENTIFICATION</scope>
</reference>
<keyword evidence="2" id="KW-1185">Reference proteome</keyword>